<evidence type="ECO:0000256" key="2">
    <source>
        <dbReference type="ARBA" id="ARBA00022692"/>
    </source>
</evidence>
<name>A0ABV8BWY9_9PSEU</name>
<feature type="transmembrane region" description="Helical" evidence="5">
    <location>
        <begin position="202"/>
        <end position="227"/>
    </location>
</feature>
<feature type="transmembrane region" description="Helical" evidence="5">
    <location>
        <begin position="321"/>
        <end position="343"/>
    </location>
</feature>
<evidence type="ECO:0000313" key="8">
    <source>
        <dbReference type="Proteomes" id="UP001595690"/>
    </source>
</evidence>
<evidence type="ECO:0000313" key="7">
    <source>
        <dbReference type="EMBL" id="MFC3893817.1"/>
    </source>
</evidence>
<comment type="subcellular location">
    <subcellularLocation>
        <location evidence="1">Membrane</location>
        <topology evidence="1">Multi-pass membrane protein</topology>
    </subcellularLocation>
</comment>
<feature type="transmembrane region" description="Helical" evidence="5">
    <location>
        <begin position="233"/>
        <end position="254"/>
    </location>
</feature>
<dbReference type="PROSITE" id="PS51012">
    <property type="entry name" value="ABC_TM2"/>
    <property type="match status" value="1"/>
</dbReference>
<keyword evidence="8" id="KW-1185">Reference proteome</keyword>
<comment type="caution">
    <text evidence="7">The sequence shown here is derived from an EMBL/GenBank/DDBJ whole genome shotgun (WGS) entry which is preliminary data.</text>
</comment>
<dbReference type="InterPro" id="IPR052902">
    <property type="entry name" value="ABC-2_transporter"/>
</dbReference>
<feature type="transmembrane region" description="Helical" evidence="5">
    <location>
        <begin position="266"/>
        <end position="285"/>
    </location>
</feature>
<dbReference type="EMBL" id="JBHRZI010000015">
    <property type="protein sequence ID" value="MFC3893817.1"/>
    <property type="molecule type" value="Genomic_DNA"/>
</dbReference>
<reference evidence="8" key="1">
    <citation type="journal article" date="2019" name="Int. J. Syst. Evol. Microbiol.">
        <title>The Global Catalogue of Microorganisms (GCM) 10K type strain sequencing project: providing services to taxonomists for standard genome sequencing and annotation.</title>
        <authorList>
            <consortium name="The Broad Institute Genomics Platform"/>
            <consortium name="The Broad Institute Genome Sequencing Center for Infectious Disease"/>
            <person name="Wu L."/>
            <person name="Ma J."/>
        </authorList>
    </citation>
    <scope>NUCLEOTIDE SEQUENCE [LARGE SCALE GENOMIC DNA]</scope>
    <source>
        <strain evidence="8">CGMCC 4.7405</strain>
    </source>
</reference>
<gene>
    <name evidence="7" type="ORF">ACFOWZ_20265</name>
</gene>
<evidence type="ECO:0000256" key="4">
    <source>
        <dbReference type="ARBA" id="ARBA00023136"/>
    </source>
</evidence>
<feature type="domain" description="ABC transmembrane type-2" evidence="6">
    <location>
        <begin position="115"/>
        <end position="346"/>
    </location>
</feature>
<evidence type="ECO:0000259" key="6">
    <source>
        <dbReference type="PROSITE" id="PS51012"/>
    </source>
</evidence>
<dbReference type="PANTHER" id="PTHR43027:SF2">
    <property type="entry name" value="TRANSPORT PERMEASE PROTEIN"/>
    <property type="match status" value="1"/>
</dbReference>
<feature type="transmembrane region" description="Helical" evidence="5">
    <location>
        <begin position="158"/>
        <end position="178"/>
    </location>
</feature>
<keyword evidence="3 5" id="KW-1133">Transmembrane helix</keyword>
<dbReference type="Pfam" id="PF12698">
    <property type="entry name" value="ABC2_membrane_3"/>
    <property type="match status" value="1"/>
</dbReference>
<evidence type="ECO:0000256" key="5">
    <source>
        <dbReference type="SAM" id="Phobius"/>
    </source>
</evidence>
<organism evidence="7 8">
    <name type="scientific">Lentzea rhizosphaerae</name>
    <dbReference type="NCBI Taxonomy" id="2041025"/>
    <lineage>
        <taxon>Bacteria</taxon>
        <taxon>Bacillati</taxon>
        <taxon>Actinomycetota</taxon>
        <taxon>Actinomycetes</taxon>
        <taxon>Pseudonocardiales</taxon>
        <taxon>Pseudonocardiaceae</taxon>
        <taxon>Lentzea</taxon>
    </lineage>
</organism>
<evidence type="ECO:0000256" key="3">
    <source>
        <dbReference type="ARBA" id="ARBA00022989"/>
    </source>
</evidence>
<dbReference type="RefSeq" id="WP_382374639.1">
    <property type="nucleotide sequence ID" value="NZ_JBHRZI010000015.1"/>
</dbReference>
<dbReference type="PANTHER" id="PTHR43027">
    <property type="entry name" value="DOXORUBICIN RESISTANCE ABC TRANSPORTER PERMEASE PROTEIN DRRC-RELATED"/>
    <property type="match status" value="1"/>
</dbReference>
<dbReference type="InterPro" id="IPR047817">
    <property type="entry name" value="ABC2_TM_bact-type"/>
</dbReference>
<protein>
    <submittedName>
        <fullName evidence="7">ABC transporter permease</fullName>
    </submittedName>
</protein>
<proteinExistence type="predicted"/>
<dbReference type="Proteomes" id="UP001595690">
    <property type="component" value="Unassembled WGS sequence"/>
</dbReference>
<accession>A0ABV8BWY9</accession>
<feature type="transmembrane region" description="Helical" evidence="5">
    <location>
        <begin position="20"/>
        <end position="40"/>
    </location>
</feature>
<keyword evidence="4 5" id="KW-0472">Membrane</keyword>
<evidence type="ECO:0000256" key="1">
    <source>
        <dbReference type="ARBA" id="ARBA00004141"/>
    </source>
</evidence>
<sequence length="347" mass="37051">MTAFKTLSLAMFKGFIRDKVTLFFTFLFPLMFLVIFGLILRDVGADKTKIAVVGDGPVVSALRDSGVLELEPYNDADAAVQKVKDGDLPAALIVHGQQLDVRFAQSDQVKSATVLGIINGFVDKANLAATGQPPRFTFAAEKVEDASLKPIQYLTPGILSWGIAVSAVFGSALTLVSWRRKQVLRRIRLAPVSATSVLSSRLLVSAGVALVQGGVFVGVASLPLFGLKLSGQWWLAIPLLMLGTIAFFALGMLVGAFAKTEEAASAAANIVVLPMAFLSGTFFPVDQAPAWLQTVSKIFPLRHMNDGMLDVLVRGKGIEALAVPAAILTGFALVVGFLASRVFKWEE</sequence>
<dbReference type="InterPro" id="IPR013525">
    <property type="entry name" value="ABC2_TM"/>
</dbReference>
<keyword evidence="2 5" id="KW-0812">Transmembrane</keyword>